<dbReference type="CDD" id="cd06981">
    <property type="entry name" value="cupin_reut_a1446"/>
    <property type="match status" value="1"/>
</dbReference>
<dbReference type="OrthoDB" id="9798585at2"/>
<dbReference type="EMBL" id="CP003746">
    <property type="protein sequence ID" value="AFV00176.1"/>
    <property type="molecule type" value="Genomic_DNA"/>
</dbReference>
<sequence>MKQALTTGNFFDHLPDASKREVFEVIAGAPGLKIERITTLGQCTPVGEWYDQPEREWVMLMQGAAQLEFEDGRVLSLTPGDHVDIPAHCKHRVSWTDPAQTCLWLAVYYGAAGVGAAGED</sequence>
<dbReference type="Gene3D" id="2.60.120.10">
    <property type="entry name" value="Jelly Rolls"/>
    <property type="match status" value="1"/>
</dbReference>
<evidence type="ECO:0000259" key="1">
    <source>
        <dbReference type="Pfam" id="PF07883"/>
    </source>
</evidence>
<dbReference type="Proteomes" id="UP000000466">
    <property type="component" value="Chromosome"/>
</dbReference>
<name>K4KPN2_SIMAS</name>
<dbReference type="AlphaFoldDB" id="K4KPN2"/>
<dbReference type="RefSeq" id="WP_015048328.1">
    <property type="nucleotide sequence ID" value="NC_018868.3"/>
</dbReference>
<feature type="domain" description="Cupin type-2" evidence="1">
    <location>
        <begin position="52"/>
        <end position="108"/>
    </location>
</feature>
<accession>K4KPN2</accession>
<evidence type="ECO:0000313" key="3">
    <source>
        <dbReference type="Proteomes" id="UP000000466"/>
    </source>
</evidence>
<organism evidence="2 3">
    <name type="scientific">Simiduia agarivorans (strain DSM 21679 / JCM 13881 / BCRC 17597 / SA1)</name>
    <dbReference type="NCBI Taxonomy" id="1117647"/>
    <lineage>
        <taxon>Bacteria</taxon>
        <taxon>Pseudomonadati</taxon>
        <taxon>Pseudomonadota</taxon>
        <taxon>Gammaproteobacteria</taxon>
        <taxon>Cellvibrionales</taxon>
        <taxon>Cellvibrionaceae</taxon>
        <taxon>Simiduia</taxon>
    </lineage>
</organism>
<reference evidence="2 3" key="1">
    <citation type="journal article" date="2013" name="Genome Announc.">
        <title>Complete genome sequence of Simiduia agarivorans SA1(T), a marine bacterium able to degrade a variety of polysaccharides.</title>
        <authorList>
            <person name="Lin S.Y."/>
            <person name="Shieh W.Y."/>
            <person name="Chen J.S."/>
            <person name="Tang S.L."/>
        </authorList>
    </citation>
    <scope>NUCLEOTIDE SEQUENCE [LARGE SCALE GENOMIC DNA]</scope>
    <source>
        <strain evidence="3">DSM 21679 / JCM 13881 / BCRC 17597 / SA1</strain>
    </source>
</reference>
<dbReference type="InterPro" id="IPR014710">
    <property type="entry name" value="RmlC-like_jellyroll"/>
</dbReference>
<dbReference type="InterPro" id="IPR013096">
    <property type="entry name" value="Cupin_2"/>
</dbReference>
<proteinExistence type="predicted"/>
<dbReference type="HOGENOM" id="CLU_147397_1_1_6"/>
<dbReference type="eggNOG" id="COG1917">
    <property type="taxonomic scope" value="Bacteria"/>
</dbReference>
<protein>
    <submittedName>
        <fullName evidence="2">Cupin 2 domain-containing protein</fullName>
    </submittedName>
</protein>
<evidence type="ECO:0000313" key="2">
    <source>
        <dbReference type="EMBL" id="AFV00176.1"/>
    </source>
</evidence>
<dbReference type="KEGG" id="saga:M5M_15215"/>
<dbReference type="SUPFAM" id="SSF51182">
    <property type="entry name" value="RmlC-like cupins"/>
    <property type="match status" value="1"/>
</dbReference>
<dbReference type="Pfam" id="PF07883">
    <property type="entry name" value="Cupin_2"/>
    <property type="match status" value="1"/>
</dbReference>
<dbReference type="InterPro" id="IPR011051">
    <property type="entry name" value="RmlC_Cupin_sf"/>
</dbReference>
<gene>
    <name evidence="2" type="ordered locus">M5M_15215</name>
</gene>
<dbReference type="STRING" id="1117647.M5M_15215"/>
<keyword evidence="3" id="KW-1185">Reference proteome</keyword>